<evidence type="ECO:0000256" key="1">
    <source>
        <dbReference type="SAM" id="MobiDB-lite"/>
    </source>
</evidence>
<dbReference type="Proteomes" id="UP000283255">
    <property type="component" value="Unassembled WGS sequence"/>
</dbReference>
<evidence type="ECO:0008006" key="5">
    <source>
        <dbReference type="Google" id="ProtNLM"/>
    </source>
</evidence>
<proteinExistence type="predicted"/>
<evidence type="ECO:0000313" key="4">
    <source>
        <dbReference type="Proteomes" id="UP000283255"/>
    </source>
</evidence>
<dbReference type="EMBL" id="QZCH01000043">
    <property type="protein sequence ID" value="RJG38161.1"/>
    <property type="molecule type" value="Genomic_DNA"/>
</dbReference>
<feature type="region of interest" description="Disordered" evidence="1">
    <location>
        <begin position="34"/>
        <end position="58"/>
    </location>
</feature>
<accession>A0A418Y9P6</accession>
<keyword evidence="2" id="KW-0732">Signal</keyword>
<protein>
    <recommendedName>
        <fullName evidence="5">GerMN domain-containing protein</fullName>
    </recommendedName>
</protein>
<reference evidence="3 4" key="1">
    <citation type="submission" date="2018-09" db="EMBL/GenBank/DDBJ databases">
        <authorList>
            <person name="Wang F."/>
        </authorList>
    </citation>
    <scope>NUCLEOTIDE SEQUENCE [LARGE SCALE GENOMIC DNA]</scope>
    <source>
        <strain evidence="3 4">PLHSC7-2</strain>
    </source>
</reference>
<dbReference type="RefSeq" id="WP_119912422.1">
    <property type="nucleotide sequence ID" value="NZ_QZCH01000043.1"/>
</dbReference>
<feature type="compositionally biased region" description="Polar residues" evidence="1">
    <location>
        <begin position="36"/>
        <end position="56"/>
    </location>
</feature>
<name>A0A418Y9P6_9GAMM</name>
<comment type="caution">
    <text evidence="3">The sequence shown here is derived from an EMBL/GenBank/DDBJ whole genome shotgun (WGS) entry which is preliminary data.</text>
</comment>
<feature type="chain" id="PRO_5019369038" description="GerMN domain-containing protein" evidence="2">
    <location>
        <begin position="25"/>
        <end position="249"/>
    </location>
</feature>
<reference evidence="3 4" key="2">
    <citation type="submission" date="2019-01" db="EMBL/GenBank/DDBJ databases">
        <title>Motilimonas pumilus sp. nov., isolated from the gut of sea cucumber (Apostichopus japonicus).</title>
        <authorList>
            <person name="Wang F.-Q."/>
            <person name="Ren L.-H."/>
            <person name="Lin Y.-W."/>
            <person name="Sun G.-H."/>
            <person name="Du Z.-J."/>
            <person name="Zhao J.-X."/>
            <person name="Liu X.-J."/>
            <person name="Liu L.-J."/>
        </authorList>
    </citation>
    <scope>NUCLEOTIDE SEQUENCE [LARGE SCALE GENOMIC DNA]</scope>
    <source>
        <strain evidence="3 4">PLHSC7-2</strain>
    </source>
</reference>
<keyword evidence="4" id="KW-1185">Reference proteome</keyword>
<feature type="signal peptide" evidence="2">
    <location>
        <begin position="1"/>
        <end position="24"/>
    </location>
</feature>
<sequence>MTWLISFCGLIVLVFVLLTTGNWAQSTSDADVEVANTPQTDVPQSDSKTGLKTNDSPPEEALLTSRIQEAEIGDDAVIVEPIKTPVSRSIDEGKTSEVSVYDTFNQEHEAVAPVFLSLIKDYGDGRFYRAFANYTAQDKPDESSELLEQQVENLIAQAPNQTSIYTVDCRVEYCIATFTLDSGTPREFLSSFGGKNISPWQAMEVVFFVTDQPTNEAVIFFSASQRHLIRGYAPVMFVGLNVSAPTKWS</sequence>
<evidence type="ECO:0000313" key="3">
    <source>
        <dbReference type="EMBL" id="RJG38161.1"/>
    </source>
</evidence>
<evidence type="ECO:0000256" key="2">
    <source>
        <dbReference type="SAM" id="SignalP"/>
    </source>
</evidence>
<gene>
    <name evidence="3" type="ORF">D1Z90_19230</name>
</gene>
<dbReference type="AlphaFoldDB" id="A0A418Y9P6"/>
<organism evidence="3 4">
    <name type="scientific">Motilimonas pumila</name>
    <dbReference type="NCBI Taxonomy" id="2303987"/>
    <lineage>
        <taxon>Bacteria</taxon>
        <taxon>Pseudomonadati</taxon>
        <taxon>Pseudomonadota</taxon>
        <taxon>Gammaproteobacteria</taxon>
        <taxon>Alteromonadales</taxon>
        <taxon>Alteromonadales genera incertae sedis</taxon>
        <taxon>Motilimonas</taxon>
    </lineage>
</organism>